<keyword evidence="4" id="KW-0805">Transcription regulation</keyword>
<keyword evidence="5" id="KW-0804">Transcription</keyword>
<evidence type="ECO:0000256" key="1">
    <source>
        <dbReference type="ARBA" id="ARBA00004123"/>
    </source>
</evidence>
<evidence type="ECO:0000256" key="6">
    <source>
        <dbReference type="ARBA" id="ARBA00023242"/>
    </source>
</evidence>
<keyword evidence="9" id="KW-1185">Reference proteome</keyword>
<dbReference type="RefSeq" id="XP_002737977.1">
    <property type="nucleotide sequence ID" value="XM_002737931.2"/>
</dbReference>
<evidence type="ECO:0000256" key="5">
    <source>
        <dbReference type="ARBA" id="ARBA00023163"/>
    </source>
</evidence>
<feature type="compositionally biased region" description="Pro residues" evidence="8">
    <location>
        <begin position="17"/>
        <end position="28"/>
    </location>
</feature>
<evidence type="ECO:0000256" key="4">
    <source>
        <dbReference type="ARBA" id="ARBA00023015"/>
    </source>
</evidence>
<evidence type="ECO:0000313" key="9">
    <source>
        <dbReference type="Proteomes" id="UP000694865"/>
    </source>
</evidence>
<evidence type="ECO:0000256" key="3">
    <source>
        <dbReference type="ARBA" id="ARBA00019684"/>
    </source>
</evidence>
<dbReference type="GeneID" id="100371373"/>
<feature type="compositionally biased region" description="Low complexity" evidence="8">
    <location>
        <begin position="29"/>
        <end position="41"/>
    </location>
</feature>
<feature type="region of interest" description="Disordered" evidence="8">
    <location>
        <begin position="1"/>
        <end position="47"/>
    </location>
</feature>
<proteinExistence type="inferred from homology"/>
<evidence type="ECO:0000313" key="10">
    <source>
        <dbReference type="RefSeq" id="XP_002737977.1"/>
    </source>
</evidence>
<keyword evidence="6" id="KW-0539">Nucleus</keyword>
<protein>
    <recommendedName>
        <fullName evidence="3">Mediator of RNA polymerase II transcription subunit 29</fullName>
    </recommendedName>
    <alternativeName>
        <fullName evidence="7">Mediator complex subunit 29</fullName>
    </alternativeName>
</protein>
<dbReference type="PANTHER" id="PTHR28314:SF1">
    <property type="entry name" value="MEDIATOR OF RNA POLYMERASE II TRANSCRIPTION SUBUNIT 29"/>
    <property type="match status" value="1"/>
</dbReference>
<organism evidence="9 10">
    <name type="scientific">Saccoglossus kowalevskii</name>
    <name type="common">Acorn worm</name>
    <dbReference type="NCBI Taxonomy" id="10224"/>
    <lineage>
        <taxon>Eukaryota</taxon>
        <taxon>Metazoa</taxon>
        <taxon>Hemichordata</taxon>
        <taxon>Enteropneusta</taxon>
        <taxon>Harrimaniidae</taxon>
        <taxon>Saccoglossus</taxon>
    </lineage>
</organism>
<evidence type="ECO:0000256" key="2">
    <source>
        <dbReference type="ARBA" id="ARBA00009851"/>
    </source>
</evidence>
<accession>A0ABM0GV38</accession>
<comment type="similarity">
    <text evidence="2">Belongs to the Mediator complex subunit 29 family.</text>
</comment>
<evidence type="ECO:0000256" key="7">
    <source>
        <dbReference type="ARBA" id="ARBA00031963"/>
    </source>
</evidence>
<dbReference type="Proteomes" id="UP000694865">
    <property type="component" value="Unplaced"/>
</dbReference>
<reference evidence="10" key="1">
    <citation type="submission" date="2025-08" db="UniProtKB">
        <authorList>
            <consortium name="RefSeq"/>
        </authorList>
    </citation>
    <scope>IDENTIFICATION</scope>
    <source>
        <tissue evidence="10">Testes</tissue>
    </source>
</reference>
<dbReference type="Pfam" id="PF11568">
    <property type="entry name" value="Med29"/>
    <property type="match status" value="1"/>
</dbReference>
<sequence length="177" mass="19562">MAGVQQQQMQGVQSIPVPQPQPQPPPPAQSQQQQQQQQQQSLDDPTSKVKMLVPHLREALVNLMKITSHNFAANAAVDNALKSESTSQKLDKNLEEFYSICDQIEVNLRLARQYAIQGAESAHHTPIPVTGIKPEQGLGDTIQTYSQYISTVKTQITCAREIHDALLEGCRKLGNPT</sequence>
<comment type="subcellular location">
    <subcellularLocation>
        <location evidence="1">Nucleus</location>
    </subcellularLocation>
</comment>
<evidence type="ECO:0000256" key="8">
    <source>
        <dbReference type="SAM" id="MobiDB-lite"/>
    </source>
</evidence>
<dbReference type="InterPro" id="IPR021018">
    <property type="entry name" value="Mediator_Med29_met"/>
</dbReference>
<name>A0ABM0GV38_SACKO</name>
<gene>
    <name evidence="10" type="primary">LOC100371373</name>
</gene>
<dbReference type="PANTHER" id="PTHR28314">
    <property type="entry name" value="MEDIATOR OF RNA POLYMERASE II TRANSCRIPTION SUBUNIT 29"/>
    <property type="match status" value="1"/>
</dbReference>
<feature type="compositionally biased region" description="Low complexity" evidence="8">
    <location>
        <begin position="1"/>
        <end position="16"/>
    </location>
</feature>